<feature type="domain" description="Protein kinase" evidence="9">
    <location>
        <begin position="8"/>
        <end position="273"/>
    </location>
</feature>
<protein>
    <recommendedName>
        <fullName evidence="2">non-specific serine/threonine protein kinase</fullName>
        <ecNumber evidence="2">2.7.11.1</ecNumber>
    </recommendedName>
</protein>
<dbReference type="GO" id="GO:0005524">
    <property type="term" value="F:ATP binding"/>
    <property type="evidence" value="ECO:0007669"/>
    <property type="project" value="UniProtKB-UniRule"/>
</dbReference>
<keyword evidence="5 8" id="KW-0547">Nucleotide-binding</keyword>
<dbReference type="Pfam" id="PF00069">
    <property type="entry name" value="Pkinase"/>
    <property type="match status" value="1"/>
</dbReference>
<accession>A0A6B2KZT2</accession>
<dbReference type="InterPro" id="IPR000719">
    <property type="entry name" value="Prot_kinase_dom"/>
</dbReference>
<dbReference type="AlphaFoldDB" id="A0A6B2KZT2"/>
<dbReference type="PROSITE" id="PS00107">
    <property type="entry name" value="PROTEIN_KINASE_ATP"/>
    <property type="match status" value="1"/>
</dbReference>
<dbReference type="InterPro" id="IPR001680">
    <property type="entry name" value="WD40_rpt"/>
</dbReference>
<dbReference type="FunFam" id="1.10.510.10:FF:000571">
    <property type="entry name" value="Maternal embryonic leucine zipper kinase"/>
    <property type="match status" value="1"/>
</dbReference>
<dbReference type="EMBL" id="GIBP01001257">
    <property type="protein sequence ID" value="NDV30226.1"/>
    <property type="molecule type" value="Transcribed_RNA"/>
</dbReference>
<dbReference type="InterPro" id="IPR011009">
    <property type="entry name" value="Kinase-like_dom_sf"/>
</dbReference>
<reference evidence="10" key="1">
    <citation type="journal article" date="2020" name="J. Eukaryot. Microbiol.">
        <title>De novo Sequencing, Assembly and Annotation of the Transcriptome for the Free-Living Testate Amoeba Arcella intermedia.</title>
        <authorList>
            <person name="Ribeiro G.M."/>
            <person name="Porfirio-Sousa A.L."/>
            <person name="Maurer-Alcala X.X."/>
            <person name="Katz L.A."/>
            <person name="Lahr D.J.G."/>
        </authorList>
    </citation>
    <scope>NUCLEOTIDE SEQUENCE</scope>
</reference>
<keyword evidence="6" id="KW-0418">Kinase</keyword>
<dbReference type="Gene3D" id="2.130.10.10">
    <property type="entry name" value="YVTN repeat-like/Quinoprotein amine dehydrogenase"/>
    <property type="match status" value="1"/>
</dbReference>
<keyword evidence="7 8" id="KW-0067">ATP-binding</keyword>
<dbReference type="FunFam" id="3.30.200.20:FF:000003">
    <property type="entry name" value="Non-specific serine/threonine protein kinase"/>
    <property type="match status" value="1"/>
</dbReference>
<dbReference type="PROSITE" id="PS00108">
    <property type="entry name" value="PROTEIN_KINASE_ST"/>
    <property type="match status" value="1"/>
</dbReference>
<dbReference type="SUPFAM" id="SSF50978">
    <property type="entry name" value="WD40 repeat-like"/>
    <property type="match status" value="1"/>
</dbReference>
<evidence type="ECO:0000256" key="5">
    <source>
        <dbReference type="ARBA" id="ARBA00022741"/>
    </source>
</evidence>
<dbReference type="CDD" id="cd05117">
    <property type="entry name" value="STKc_CAMK"/>
    <property type="match status" value="1"/>
</dbReference>
<dbReference type="InterPro" id="IPR015943">
    <property type="entry name" value="WD40/YVTN_repeat-like_dom_sf"/>
</dbReference>
<dbReference type="SMART" id="SM00320">
    <property type="entry name" value="WD40"/>
    <property type="match status" value="5"/>
</dbReference>
<dbReference type="GO" id="GO:0004674">
    <property type="term" value="F:protein serine/threonine kinase activity"/>
    <property type="evidence" value="ECO:0007669"/>
    <property type="project" value="UniProtKB-KW"/>
</dbReference>
<dbReference type="Pfam" id="PF24807">
    <property type="entry name" value="WD40_CDC20-Fz"/>
    <property type="match status" value="1"/>
</dbReference>
<dbReference type="PROSITE" id="PS50011">
    <property type="entry name" value="PROTEIN_KINASE_DOM"/>
    <property type="match status" value="1"/>
</dbReference>
<dbReference type="InterPro" id="IPR056150">
    <property type="entry name" value="WD40_CDC20-Fz"/>
</dbReference>
<evidence type="ECO:0000256" key="6">
    <source>
        <dbReference type="ARBA" id="ARBA00022777"/>
    </source>
</evidence>
<keyword evidence="3" id="KW-0723">Serine/threonine-protein kinase</keyword>
<dbReference type="SMART" id="SM00220">
    <property type="entry name" value="S_TKc"/>
    <property type="match status" value="1"/>
</dbReference>
<dbReference type="Gene3D" id="1.10.510.10">
    <property type="entry name" value="Transferase(Phosphotransferase) domain 1"/>
    <property type="match status" value="1"/>
</dbReference>
<dbReference type="InterPro" id="IPR008271">
    <property type="entry name" value="Ser/Thr_kinase_AS"/>
</dbReference>
<dbReference type="PANTHER" id="PTHR24347">
    <property type="entry name" value="SERINE/THREONINE-PROTEIN KINASE"/>
    <property type="match status" value="1"/>
</dbReference>
<comment type="similarity">
    <text evidence="1">Belongs to the WD repeat CDC20/Fizzy family.</text>
</comment>
<evidence type="ECO:0000256" key="7">
    <source>
        <dbReference type="ARBA" id="ARBA00022840"/>
    </source>
</evidence>
<sequence>MAELSGKYEILNEIGRGHFSVVKLAVDRHTKETFAVKIIKKKRFWHITKTKQQILQEIEILKQLKHPNITSYKDVIDTPQTLYIFLELATGGELFDKIYDDGAFSESKAREIFEQILFAVDYLHSKGIAHRDLKPENILLDEKGNIKITDFGLARFTGQKALMTSLCGTPEYLAPEVIECGIAQKQGNTNIGYGKAVDMWSLGVILYIMLTGEPPFDNKEKEHLLRQIEGAYFCFEERHSSVPELAKDLITKLLTVDPTLRFTAQQALNHPWILQKRNHSIKKHISSTEYMNNYISEGLIQRFSLDKPIHPSTTKFLDWSCTGVLGIALHNEIYFWNQEYNFSDLPSIDVGGIITSISWCNSSSSTQYMAVATQDNIVTLWDINKAQVINKFTGNENSVGVITWNKSLLSTGSNDGKIINYDVRSKQPISIIHAHPREITKITWSPDCSQLASVSSNLVKIWELNGAKLRNEQTLANNAKSNVLRHHLVVKDLAWCPWNVDLLATAGGEDCKTRIWNTQTGQCILEKDTPLPVQTLQWCKYHKQILTGHLTPNETQLNQWKFKDMSQIRTYSELRPSGEYKTLFMEQNPHNQMIVTSVRDDVLYFWDVFQPRRANPVQFTRSTLF</sequence>
<dbReference type="InterPro" id="IPR036322">
    <property type="entry name" value="WD40_repeat_dom_sf"/>
</dbReference>
<evidence type="ECO:0000256" key="8">
    <source>
        <dbReference type="PROSITE-ProRule" id="PRU10141"/>
    </source>
</evidence>
<dbReference type="EC" id="2.7.11.1" evidence="2"/>
<keyword evidence="4" id="KW-0808">Transferase</keyword>
<evidence type="ECO:0000259" key="9">
    <source>
        <dbReference type="PROSITE" id="PS50011"/>
    </source>
</evidence>
<evidence type="ECO:0000256" key="3">
    <source>
        <dbReference type="ARBA" id="ARBA00022527"/>
    </source>
</evidence>
<evidence type="ECO:0000256" key="4">
    <source>
        <dbReference type="ARBA" id="ARBA00022679"/>
    </source>
</evidence>
<organism evidence="10">
    <name type="scientific">Arcella intermedia</name>
    <dbReference type="NCBI Taxonomy" id="1963864"/>
    <lineage>
        <taxon>Eukaryota</taxon>
        <taxon>Amoebozoa</taxon>
        <taxon>Tubulinea</taxon>
        <taxon>Elardia</taxon>
        <taxon>Arcellinida</taxon>
        <taxon>Sphaerothecina</taxon>
        <taxon>Arcellidae</taxon>
        <taxon>Arcella</taxon>
    </lineage>
</organism>
<dbReference type="InterPro" id="IPR017441">
    <property type="entry name" value="Protein_kinase_ATP_BS"/>
</dbReference>
<name>A0A6B2KZT2_9EUKA</name>
<proteinExistence type="inferred from homology"/>
<evidence type="ECO:0000313" key="10">
    <source>
        <dbReference type="EMBL" id="NDV30226.1"/>
    </source>
</evidence>
<feature type="binding site" evidence="8">
    <location>
        <position position="41"/>
    </location>
    <ligand>
        <name>ATP</name>
        <dbReference type="ChEBI" id="CHEBI:30616"/>
    </ligand>
</feature>
<dbReference type="SUPFAM" id="SSF56112">
    <property type="entry name" value="Protein kinase-like (PK-like)"/>
    <property type="match status" value="1"/>
</dbReference>
<evidence type="ECO:0000256" key="1">
    <source>
        <dbReference type="ARBA" id="ARBA00006445"/>
    </source>
</evidence>
<evidence type="ECO:0000256" key="2">
    <source>
        <dbReference type="ARBA" id="ARBA00012513"/>
    </source>
</evidence>